<dbReference type="GO" id="GO:0051015">
    <property type="term" value="F:actin filament binding"/>
    <property type="evidence" value="ECO:0007669"/>
    <property type="project" value="InterPro"/>
</dbReference>
<feature type="domain" description="Gelsolin-like" evidence="1">
    <location>
        <begin position="288"/>
        <end position="362"/>
    </location>
</feature>
<dbReference type="GO" id="GO:0005737">
    <property type="term" value="C:cytoplasm"/>
    <property type="evidence" value="ECO:0007669"/>
    <property type="project" value="TreeGrafter"/>
</dbReference>
<keyword evidence="3" id="KW-1185">Reference proteome</keyword>
<evidence type="ECO:0000313" key="3">
    <source>
        <dbReference type="Proteomes" id="UP000695562"/>
    </source>
</evidence>
<organism evidence="2 3">
    <name type="scientific">Polysphondylium violaceum</name>
    <dbReference type="NCBI Taxonomy" id="133409"/>
    <lineage>
        <taxon>Eukaryota</taxon>
        <taxon>Amoebozoa</taxon>
        <taxon>Evosea</taxon>
        <taxon>Eumycetozoa</taxon>
        <taxon>Dictyostelia</taxon>
        <taxon>Dictyosteliales</taxon>
        <taxon>Dictyosteliaceae</taxon>
        <taxon>Polysphondylium</taxon>
    </lineage>
</organism>
<dbReference type="PANTHER" id="PTHR11977:SF130">
    <property type="entry name" value="SEVERIN"/>
    <property type="match status" value="1"/>
</dbReference>
<proteinExistence type="predicted"/>
<dbReference type="Gene3D" id="3.40.20.10">
    <property type="entry name" value="Severin"/>
    <property type="match status" value="3"/>
</dbReference>
<dbReference type="SMART" id="SM00262">
    <property type="entry name" value="GEL"/>
    <property type="match status" value="3"/>
</dbReference>
<name>A0A8J4PXV0_9MYCE</name>
<dbReference type="InterPro" id="IPR007123">
    <property type="entry name" value="Gelsolin-like_dom"/>
</dbReference>
<dbReference type="SUPFAM" id="SSF55753">
    <property type="entry name" value="Actin depolymerizing proteins"/>
    <property type="match status" value="3"/>
</dbReference>
<dbReference type="CDD" id="cd11290">
    <property type="entry name" value="gelsolin_S1_like"/>
    <property type="match status" value="1"/>
</dbReference>
<dbReference type="PRINTS" id="PR00597">
    <property type="entry name" value="GELSOLIN"/>
</dbReference>
<dbReference type="GO" id="GO:0008154">
    <property type="term" value="P:actin polymerization or depolymerization"/>
    <property type="evidence" value="ECO:0007669"/>
    <property type="project" value="TreeGrafter"/>
</dbReference>
<accession>A0A8J4PXV0</accession>
<feature type="domain" description="Gelsolin-like" evidence="1">
    <location>
        <begin position="64"/>
        <end position="136"/>
    </location>
</feature>
<dbReference type="PANTHER" id="PTHR11977">
    <property type="entry name" value="VILLIN"/>
    <property type="match status" value="1"/>
</dbReference>
<dbReference type="Pfam" id="PF00626">
    <property type="entry name" value="Gelsolin"/>
    <property type="match status" value="3"/>
</dbReference>
<dbReference type="GO" id="GO:0015629">
    <property type="term" value="C:actin cytoskeleton"/>
    <property type="evidence" value="ECO:0007669"/>
    <property type="project" value="TreeGrafter"/>
</dbReference>
<dbReference type="InterPro" id="IPR029006">
    <property type="entry name" value="ADF-H/Gelsolin-like_dom_sf"/>
</dbReference>
<dbReference type="InterPro" id="IPR007122">
    <property type="entry name" value="Villin/Gelsolin"/>
</dbReference>
<evidence type="ECO:0000313" key="2">
    <source>
        <dbReference type="EMBL" id="KAF2075831.1"/>
    </source>
</evidence>
<dbReference type="EMBL" id="AJWJ01000084">
    <property type="protein sequence ID" value="KAF2075831.1"/>
    <property type="molecule type" value="Genomic_DNA"/>
</dbReference>
<dbReference type="OrthoDB" id="6375767at2759"/>
<evidence type="ECO:0000259" key="1">
    <source>
        <dbReference type="Pfam" id="PF00626"/>
    </source>
</evidence>
<dbReference type="CDD" id="cd11289">
    <property type="entry name" value="gelsolin_S2_like"/>
    <property type="match status" value="1"/>
</dbReference>
<dbReference type="CDD" id="cd11292">
    <property type="entry name" value="gelsolin_S3_like"/>
    <property type="match status" value="1"/>
</dbReference>
<dbReference type="AlphaFoldDB" id="A0A8J4PXV0"/>
<dbReference type="Proteomes" id="UP000695562">
    <property type="component" value="Unassembled WGS sequence"/>
</dbReference>
<protein>
    <recommendedName>
        <fullName evidence="1">Gelsolin-like domain-containing protein</fullName>
    </recommendedName>
</protein>
<comment type="caution">
    <text evidence="2">The sequence shown here is derived from an EMBL/GenBank/DDBJ whole genome shotgun (WGS) entry which is preliminary data.</text>
</comment>
<feature type="domain" description="Gelsolin-like" evidence="1">
    <location>
        <begin position="174"/>
        <end position="246"/>
    </location>
</feature>
<sequence>MNLATETPTLDIAQSNIAQLGSELDKKCRSDKAALEDQWKDCGKTEGVKIWRIENYKPVAWPTSEYGKFYEGDSYVVLRTYSLDGALMNDIHFWLGQKTTIDESATAGFKATELDDYLGGNPTVYREVQGYETENFNNIFPTITILSGGIDSSFKRVEPGKYRNRLLQVKGKKNIRVSEVPLTYRALNSGDVFILDAGLKLISWNGSKSASFERNKGSEVANAIKSDRLGKPEIKVTNEADQDEEFFKLLGGVGPISDAASGGSDLESDRRTSKTLFRLSDSSGKLEFKEVGKNKLNRGVLDTNDVFLLDSGLGILVWVGRKASIAERKKAFTFASEYISKSGLPPFTPVIRFIEGGDNRLFESFFH</sequence>
<gene>
    <name evidence="2" type="ORF">CYY_002865</name>
</gene>
<reference evidence="2" key="1">
    <citation type="submission" date="2020-01" db="EMBL/GenBank/DDBJ databases">
        <title>Development of genomics and gene disruption for Polysphondylium violaceum indicates a role for the polyketide synthase stlB in stalk morphogenesis.</title>
        <authorList>
            <person name="Narita B."/>
            <person name="Kawabe Y."/>
            <person name="Kin K."/>
            <person name="Saito T."/>
            <person name="Gibbs R."/>
            <person name="Kuspa A."/>
            <person name="Muzny D."/>
            <person name="Queller D."/>
            <person name="Richards S."/>
            <person name="Strassman J."/>
            <person name="Sucgang R."/>
            <person name="Worley K."/>
            <person name="Schaap P."/>
        </authorList>
    </citation>
    <scope>NUCLEOTIDE SEQUENCE</scope>
    <source>
        <strain evidence="2">QSvi11</strain>
    </source>
</reference>